<name>A0ABT5AYC6_9BACT</name>
<feature type="compositionally biased region" description="Low complexity" evidence="2">
    <location>
        <begin position="30"/>
        <end position="81"/>
    </location>
</feature>
<dbReference type="InterPro" id="IPR013517">
    <property type="entry name" value="FG-GAP"/>
</dbReference>
<keyword evidence="1" id="KW-0732">Signal</keyword>
<proteinExistence type="predicted"/>
<evidence type="ECO:0000313" key="3">
    <source>
        <dbReference type="EMBL" id="MDC0666218.1"/>
    </source>
</evidence>
<dbReference type="PROSITE" id="PS00018">
    <property type="entry name" value="EF_HAND_1"/>
    <property type="match status" value="1"/>
</dbReference>
<dbReference type="Proteomes" id="UP001217838">
    <property type="component" value="Unassembled WGS sequence"/>
</dbReference>
<protein>
    <submittedName>
        <fullName evidence="3">VCBS repeat-containing protein</fullName>
    </submittedName>
</protein>
<gene>
    <name evidence="3" type="ORF">POL58_00650</name>
</gene>
<dbReference type="Gene3D" id="2.130.10.130">
    <property type="entry name" value="Integrin alpha, N-terminal"/>
    <property type="match status" value="1"/>
</dbReference>
<evidence type="ECO:0000313" key="4">
    <source>
        <dbReference type="Proteomes" id="UP001217838"/>
    </source>
</evidence>
<evidence type="ECO:0000256" key="1">
    <source>
        <dbReference type="ARBA" id="ARBA00022729"/>
    </source>
</evidence>
<dbReference type="EMBL" id="JAQNDN010000001">
    <property type="protein sequence ID" value="MDC0666218.1"/>
    <property type="molecule type" value="Genomic_DNA"/>
</dbReference>
<dbReference type="InterPro" id="IPR018247">
    <property type="entry name" value="EF_Hand_1_Ca_BS"/>
</dbReference>
<dbReference type="SUPFAM" id="SSF69318">
    <property type="entry name" value="Integrin alpha N-terminal domain"/>
    <property type="match status" value="1"/>
</dbReference>
<dbReference type="RefSeq" id="WP_271993669.1">
    <property type="nucleotide sequence ID" value="NZ_JAQNDN010000001.1"/>
</dbReference>
<organism evidence="3 4">
    <name type="scientific">Nannocystis radixulma</name>
    <dbReference type="NCBI Taxonomy" id="2995305"/>
    <lineage>
        <taxon>Bacteria</taxon>
        <taxon>Pseudomonadati</taxon>
        <taxon>Myxococcota</taxon>
        <taxon>Polyangia</taxon>
        <taxon>Nannocystales</taxon>
        <taxon>Nannocystaceae</taxon>
        <taxon>Nannocystis</taxon>
    </lineage>
</organism>
<evidence type="ECO:0000256" key="2">
    <source>
        <dbReference type="SAM" id="MobiDB-lite"/>
    </source>
</evidence>
<dbReference type="InterPro" id="IPR028994">
    <property type="entry name" value="Integrin_alpha_N"/>
</dbReference>
<accession>A0ABT5AYC6</accession>
<comment type="caution">
    <text evidence="3">The sequence shown here is derived from an EMBL/GenBank/DDBJ whole genome shotgun (WGS) entry which is preliminary data.</text>
</comment>
<dbReference type="Pfam" id="PF13517">
    <property type="entry name" value="FG-GAP_3"/>
    <property type="match status" value="1"/>
</dbReference>
<feature type="region of interest" description="Disordered" evidence="2">
    <location>
        <begin position="30"/>
        <end position="123"/>
    </location>
</feature>
<keyword evidence="4" id="KW-1185">Reference proteome</keyword>
<feature type="compositionally biased region" description="Low complexity" evidence="2">
    <location>
        <begin position="89"/>
        <end position="98"/>
    </location>
</feature>
<reference evidence="3 4" key="1">
    <citation type="submission" date="2022-11" db="EMBL/GenBank/DDBJ databases">
        <title>Minimal conservation of predation-associated metabolite biosynthetic gene clusters underscores biosynthetic potential of Myxococcota including descriptions for ten novel species: Archangium lansinium sp. nov., Myxococcus landrumus sp. nov., Nannocystis bai.</title>
        <authorList>
            <person name="Ahearne A."/>
            <person name="Stevens C."/>
            <person name="Dowd S."/>
        </authorList>
    </citation>
    <scope>NUCLEOTIDE SEQUENCE [LARGE SCALE GENOMIC DNA]</scope>
    <source>
        <strain evidence="3 4">NCELM</strain>
    </source>
</reference>
<sequence>MSINTNFTRVARTGSLALVLAGCGDDGNSTAGATAASATTTVSTSVTTEPTTGIVPTSSTATATEGGSESEGGTTTTGTTEPVDPTVASSTSSTSTSDSDSDSGPIKFDHMREDPDMGAPPSSCKVVDDMDAVGDCTDKAPPDSFEPEPQWTFTGPPGFDNCIVMPLVVNLTDDNADGAIDLCDIPDVVVVAGPNLNNDTSPSRLYVLDGATGAVHFFAPELVQFGGTPAAGDIDGDGIAEIIAIEPGGAGRLIAFEHDGTLKWKSNTTWPGSQSSAVALADVDQDGDVEIIAGAKLYDHNGIELWTRGNDAIYGASMAADLDGQPGLEVLVNGAAFHADGSTWYDTNAFGWAFPQVANLDGDPQPEVLISRDNSIELRQHDGTLVWQFTPNNQGDLSRPINIHDLDGDGEPEFGVSGPNFYGAYETDMTQMWSANVIDTSGQAGGTAFDFIGGGKAQAIYADEHTVWVFDDLGSPLMQTPHLSGTIIEYPVVADIDNDGSSEILVVSNTALNGGVLPFTVQAVRDIQDRWVQGRRIWNQHTYHVTNVREDGTIPQFEVPHWEKLNTFRTQAQISVGGGVCIPPM</sequence>